<sequence>MTTIFQTCCKPFGRTKHILVWENGDFYSDGFNIFVNPNHFRTWNSILSYITDIIRPSFGAVIYLIDLDNKSAINSFEGLVPNCKYVAVGKEKFKQTKNCYKTALEKQGIIQPKKYYTENRNCEPSTSCCGSKGRRTILFVMANGKTREMPCKVVMTESDMESWDTLLDYIARSLDIPEGVQSLYTVFGDIIYSPRDIQNGCLYVAVSNKEKFIEMEYVKIFRSLLPMREINIRRGCNNMGEPQSMRQSCAVVNREQEVEICKCKSECSTSIKCQRRPRPQSPCRSKTQCVDPQKNANDMFVPTGAPNDVRVLEKDPNYIKMYGPDYTIEATQPSKCSGYKRTMASGTNQRRYYYSRTNVVPRNMDENVCRPAVKELSCQDCEEDVDTAVKELSCQNIEEEVYTTTVHEFSCESIEEDVYRTINDLINVIVENFESVDRFQDAPDIDVIVDTNEFYYTPSGPHLLCSNAQISIMRSPSSRTDASNPTINQDINENQESSGSVIKTDSFSNNPENDASVLVVPSTSRALENNSFIMKSSSSVKKSNSKLENGGPCQSNNNFSNRVIKMSSVKFEGNGNSKSEYVIETNPVGEEEYSRTKRNVLENAVDNLSNMVVKMSSVRFAECDSKTSDSVIKTNSFKEFDHSGLKSTSDIKNYVKTKNSCCKSVLFTPEIPVEKYFEKVSDNNVLNSGNRPINSSSNIQTNPSNSEVEMIISSVNVEDNNDNDVFNSEMYINNNSSNIRNDPSNLEAIKIISSDDVEDNNDNDVFNSEVKITNNSSNIRNDPSNLEAIKIISSVDVEDNNVHNSEMYIIKNPSNIRNDPSNLEAIKIISSVDIEDNNDNDVFTSEIKITNNSSNIRNDPSNSEARMIISSVDVEDSNDNDVFTSEIKITNNSSNIRNDPSNSEARMIISSVDVEDSNDNNVFNSELEITNNSSNIRIDSSNPEARMIISSVDVEDNNNNNVFSSEVKITNNSFNIRNDPSNSKAKIPASSSNVRNNNSKSEYNCSHISIPPKVSNSENLKLNKDLTNSNIKVLDSSSAVKNSSNVKDNCYQDSIVSNNNNNSSNSVPKTTSSTASAKNNPSNFFSKNSLLGFKGKVSEPDNTESNSAVRITIEKETIQSDGNLKSSSCGTETVEYSGINIMWNDNEKWENPKSAAMIGSKVQSLQFAPDVEVSIQEVSDNSSNEGKYRDSSSAFLTVEENMHQIGSGAKRALSLRNLDTITAFRDSFLSGTLSAKHSSEESFHSKSSDNLSKISSVASLSLQKPETDTKSSLNQKYNNKEPFCSSLCRMCCKKMSTRHEILEKSPCNSSITNNQKSSLDRSIDSLNNTERSRKIIALSSSNQGSINKESNERPNTVIGALVLRPLNEKDAFSSNSASDESANRSRSINSAQRSNIKSNSVAPSRSVSKNSQSRSDGNTISPKRDLSPQKSNNGALGVTNSSKSNQHKSPRPIEESLDSIYALAEEMVANASKKPIKILNNRTANSLPNTQVRSSSRNASQKYLGGNSSTMSSLRSKSNKSGSNSSNSSERFTAVSKSNNSTSSRVKTESSKTKSNLSQPQKSASRNMQEDPVNKKSEKSVKSFSHFSRACTEVNLVKGSEANISDTSIGNSREIIKESQMEEMEEDMNATTSIHSARFNSNRTITEDINSKTSTNASKLLPHSSSNARQASSLNSRPQSSIRQYSAARSLNTFSGTACEVIPEEQGELMDEPEKNMTVANSIHSAKIASQKSVARSLNNFAEEAEETSSAEGSSNSENIESKELAKEVVDKSVSRIKTEKSVHLNIADARGLPSIVRPESSINEDLFYKTEMEPLKQDMSVDESERNMSVTNSVSSAKAESKKSLNEDIDSKKSDSVKGSLARSSSKYLSENSLPKSSSKGLANTNGRSQNSLHNSLESTGACSIVKIKQPVQENSNSRIPSKSKSKTSENIPEEYSGLEEESGVEMNVASSAKIGSKNISARSIRSANASSIREPSVNKSKSNTFEDIPEDESNLVEESGDEIKGTSSVKIGSKNISARSIRSANASSIREPSVNKSKSNTYEDIPEDESDLVEESGHEIKGTSSAKIGSKIISARSIRSANASSIREPSVNKSKSNTFEDIPEDESNLVEQSGDEIKGTSSAKVGSKIISARSIRSANASSIREPSVNKSKSNTFEDISEDESNLVEESGDEIKGTSSAKIGSKIISARSIRSANASSIREPSVNKSKSNTYEDIPEVESDLVEESGDEIKGTSSPKIGSKNISARSIRSANASSIREPSVNKSKSNTYEDILGDESDLVEESGDEIKGTSSAKIGSKNISARSIRSANASSIREPSVNKSKSNTFEDIPEDEFNLVEESGDEIKGTSSAKIGSKNISARSIRSANASSIRDYSVKSSVSNSLREDPKSKSSKLLSGVSVPKYSSSSKPKLKESSDLTIRQASSKKITPSLASTRDRAPSSESDSNKYSCINERDNEYPEKYSQANMATRRICNVCNACVDLADKSVDTHGLDMNMNTYSANNIPKSASRNLNSDYVRSEGNNLTFSCVNRGRNNNEPDSGQIQIGLFGLCLGTFLQTGEGLLLNCIAPKFNCNCQMMPDRNNICNSETQTRNNEK</sequence>
<dbReference type="OrthoDB" id="1738954at2759"/>
<feature type="compositionally biased region" description="Acidic residues" evidence="1">
    <location>
        <begin position="2217"/>
        <end position="2230"/>
    </location>
</feature>
<feature type="compositionally biased region" description="Polar residues" evidence="1">
    <location>
        <begin position="2443"/>
        <end position="2452"/>
    </location>
</feature>
<feature type="compositionally biased region" description="Polar residues" evidence="1">
    <location>
        <begin position="1428"/>
        <end position="1444"/>
    </location>
</feature>
<dbReference type="SMART" id="SM00537">
    <property type="entry name" value="DCX"/>
    <property type="match status" value="2"/>
</dbReference>
<feature type="region of interest" description="Disordered" evidence="1">
    <location>
        <begin position="1050"/>
        <end position="1081"/>
    </location>
</feature>
<dbReference type="InParanoid" id="A0A6J2XZF6"/>
<dbReference type="PANTHER" id="PTHR23004">
    <property type="entry name" value="DOUBLECORTIN DOMAIN CONTAINING 2"/>
    <property type="match status" value="1"/>
</dbReference>
<feature type="region of interest" description="Disordered" evidence="1">
    <location>
        <begin position="2373"/>
        <end position="2455"/>
    </location>
</feature>
<feature type="compositionally biased region" description="Low complexity" evidence="1">
    <location>
        <begin position="1507"/>
        <end position="1529"/>
    </location>
</feature>
<feature type="domain" description="Doublecortin" evidence="2">
    <location>
        <begin position="16"/>
        <end position="94"/>
    </location>
</feature>
<dbReference type="Proteomes" id="UP000504635">
    <property type="component" value="Unplaced"/>
</dbReference>
<feature type="domain" description="Doublecortin" evidence="2">
    <location>
        <begin position="136"/>
        <end position="218"/>
    </location>
</feature>
<feature type="compositionally biased region" description="Low complexity" evidence="1">
    <location>
        <begin position="1057"/>
        <end position="1066"/>
    </location>
</feature>
<evidence type="ECO:0000313" key="4">
    <source>
        <dbReference type="RefSeq" id="XP_030756059.1"/>
    </source>
</evidence>
<feature type="region of interest" description="Disordered" evidence="1">
    <location>
        <begin position="1818"/>
        <end position="2357"/>
    </location>
</feature>
<dbReference type="GO" id="GO:0035556">
    <property type="term" value="P:intracellular signal transduction"/>
    <property type="evidence" value="ECO:0007669"/>
    <property type="project" value="InterPro"/>
</dbReference>
<evidence type="ECO:0000256" key="1">
    <source>
        <dbReference type="SAM" id="MobiDB-lite"/>
    </source>
</evidence>
<feature type="region of interest" description="Disordered" evidence="1">
    <location>
        <begin position="1371"/>
        <end position="1453"/>
    </location>
</feature>
<proteinExistence type="predicted"/>
<feature type="compositionally biased region" description="Acidic residues" evidence="1">
    <location>
        <begin position="2160"/>
        <end position="2173"/>
    </location>
</feature>
<protein>
    <recommendedName>
        <fullName evidence="2">Doublecortin domain-containing protein</fullName>
    </recommendedName>
</protein>
<dbReference type="PROSITE" id="PS50309">
    <property type="entry name" value="DC"/>
    <property type="match status" value="2"/>
</dbReference>
<feature type="region of interest" description="Disordered" evidence="1">
    <location>
        <begin position="1740"/>
        <end position="1764"/>
    </location>
</feature>
<dbReference type="SUPFAM" id="SSF89837">
    <property type="entry name" value="Doublecortin (DC)"/>
    <property type="match status" value="2"/>
</dbReference>
<feature type="compositionally biased region" description="Low complexity" evidence="1">
    <location>
        <begin position="2395"/>
        <end position="2411"/>
    </location>
</feature>
<feature type="compositionally biased region" description="Acidic residues" evidence="1">
    <location>
        <begin position="2275"/>
        <end position="2287"/>
    </location>
</feature>
<feature type="compositionally biased region" description="Polar residues" evidence="1">
    <location>
        <begin position="1913"/>
        <end position="1924"/>
    </location>
</feature>
<dbReference type="InterPro" id="IPR003533">
    <property type="entry name" value="Doublecortin_dom"/>
</dbReference>
<dbReference type="KEGG" id="soy:115882258"/>
<reference evidence="4" key="1">
    <citation type="submission" date="2025-08" db="UniProtKB">
        <authorList>
            <consortium name="RefSeq"/>
        </authorList>
    </citation>
    <scope>IDENTIFICATION</scope>
    <source>
        <tissue evidence="4">Gonads</tissue>
    </source>
</reference>
<dbReference type="PANTHER" id="PTHR23004:SF11">
    <property type="entry name" value="PROTEIN RPI-1"/>
    <property type="match status" value="1"/>
</dbReference>
<feature type="compositionally biased region" description="Low complexity" evidence="1">
    <location>
        <begin position="2245"/>
        <end position="2260"/>
    </location>
</feature>
<feature type="compositionally biased region" description="Polar residues" evidence="1">
    <location>
        <begin position="1863"/>
        <end position="1903"/>
    </location>
</feature>
<evidence type="ECO:0000259" key="2">
    <source>
        <dbReference type="PROSITE" id="PS50309"/>
    </source>
</evidence>
<name>A0A6J2XZF6_SITOR</name>
<dbReference type="InterPro" id="IPR036572">
    <property type="entry name" value="Doublecortin_dom_sf"/>
</dbReference>
<feature type="region of interest" description="Disordered" evidence="1">
    <location>
        <begin position="979"/>
        <end position="1018"/>
    </location>
</feature>
<organism evidence="3 4">
    <name type="scientific">Sitophilus oryzae</name>
    <name type="common">Rice weevil</name>
    <name type="synonym">Curculio oryzae</name>
    <dbReference type="NCBI Taxonomy" id="7048"/>
    <lineage>
        <taxon>Eukaryota</taxon>
        <taxon>Metazoa</taxon>
        <taxon>Ecdysozoa</taxon>
        <taxon>Arthropoda</taxon>
        <taxon>Hexapoda</taxon>
        <taxon>Insecta</taxon>
        <taxon>Pterygota</taxon>
        <taxon>Neoptera</taxon>
        <taxon>Endopterygota</taxon>
        <taxon>Coleoptera</taxon>
        <taxon>Polyphaga</taxon>
        <taxon>Cucujiformia</taxon>
        <taxon>Curculionidae</taxon>
        <taxon>Dryophthorinae</taxon>
        <taxon>Sitophilus</taxon>
    </lineage>
</organism>
<dbReference type="Pfam" id="PF03607">
    <property type="entry name" value="DCX"/>
    <property type="match status" value="2"/>
</dbReference>
<dbReference type="GeneID" id="115882258"/>
<feature type="compositionally biased region" description="Polar residues" evidence="1">
    <location>
        <begin position="1535"/>
        <end position="1545"/>
    </location>
</feature>
<feature type="compositionally biased region" description="Low complexity" evidence="1">
    <location>
        <begin position="1404"/>
        <end position="1415"/>
    </location>
</feature>
<feature type="compositionally biased region" description="Polar residues" evidence="1">
    <location>
        <begin position="1651"/>
        <end position="1686"/>
    </location>
</feature>
<feature type="region of interest" description="Disordered" evidence="1">
    <location>
        <begin position="1482"/>
        <end position="1584"/>
    </location>
</feature>
<feature type="compositionally biased region" description="Polar residues" evidence="1">
    <location>
        <begin position="2419"/>
        <end position="2436"/>
    </location>
</feature>
<feature type="compositionally biased region" description="Acidic residues" evidence="1">
    <location>
        <begin position="2046"/>
        <end position="2056"/>
    </location>
</feature>
<feature type="compositionally biased region" description="Polar residues" evidence="1">
    <location>
        <begin position="1553"/>
        <end position="1567"/>
    </location>
</feature>
<feature type="region of interest" description="Disordered" evidence="1">
    <location>
        <begin position="1641"/>
        <end position="1686"/>
    </location>
</feature>
<evidence type="ECO:0000313" key="3">
    <source>
        <dbReference type="Proteomes" id="UP000504635"/>
    </source>
</evidence>
<feature type="compositionally biased region" description="Acidic residues" evidence="1">
    <location>
        <begin position="1989"/>
        <end position="2002"/>
    </location>
</feature>
<feature type="compositionally biased region" description="Low complexity" evidence="1">
    <location>
        <begin position="2064"/>
        <end position="2089"/>
    </location>
</feature>
<feature type="region of interest" description="Disordered" evidence="1">
    <location>
        <begin position="476"/>
        <end position="500"/>
    </location>
</feature>
<feature type="compositionally biased region" description="Low complexity" evidence="1">
    <location>
        <begin position="2178"/>
        <end position="2203"/>
    </location>
</feature>
<accession>A0A6J2XZF6</accession>
<dbReference type="RefSeq" id="XP_030756059.1">
    <property type="nucleotide sequence ID" value="XM_030900199.1"/>
</dbReference>
<feature type="compositionally biased region" description="Low complexity" evidence="1">
    <location>
        <begin position="1750"/>
        <end position="1759"/>
    </location>
</feature>
<feature type="compositionally biased region" description="Polar residues" evidence="1">
    <location>
        <begin position="2150"/>
        <end position="2159"/>
    </location>
</feature>
<feature type="compositionally biased region" description="Low complexity" evidence="1">
    <location>
        <begin position="2302"/>
        <end position="2317"/>
    </location>
</feature>
<keyword evidence="3" id="KW-1185">Reference proteome</keyword>
<dbReference type="GO" id="GO:0005815">
    <property type="term" value="C:microtubule organizing center"/>
    <property type="evidence" value="ECO:0007669"/>
    <property type="project" value="TreeGrafter"/>
</dbReference>
<feature type="compositionally biased region" description="Polar residues" evidence="1">
    <location>
        <begin position="1482"/>
        <end position="1501"/>
    </location>
</feature>
<dbReference type="GO" id="GO:0005874">
    <property type="term" value="C:microtubule"/>
    <property type="evidence" value="ECO:0007669"/>
    <property type="project" value="TreeGrafter"/>
</dbReference>
<dbReference type="Gene3D" id="3.10.20.230">
    <property type="entry name" value="Doublecortin domain"/>
    <property type="match status" value="2"/>
</dbReference>
<feature type="compositionally biased region" description="Acidic residues" evidence="1">
    <location>
        <begin position="2331"/>
        <end position="2344"/>
    </location>
</feature>
<feature type="compositionally biased region" description="Basic and acidic residues" evidence="1">
    <location>
        <begin position="1840"/>
        <end position="1857"/>
    </location>
</feature>
<gene>
    <name evidence="4" type="primary">LOC115882258</name>
</gene>
<feature type="compositionally biased region" description="Low complexity" evidence="1">
    <location>
        <begin position="990"/>
        <end position="1001"/>
    </location>
</feature>
<feature type="compositionally biased region" description="Low complexity" evidence="1">
    <location>
        <begin position="1960"/>
        <end position="1975"/>
    </location>
</feature>
<feature type="compositionally biased region" description="Basic and acidic residues" evidence="1">
    <location>
        <begin position="1568"/>
        <end position="1581"/>
    </location>
</feature>
<feature type="compositionally biased region" description="Low complexity" evidence="1">
    <location>
        <begin position="2129"/>
        <end position="2146"/>
    </location>
</feature>
<feature type="compositionally biased region" description="Polar residues" evidence="1">
    <location>
        <begin position="1372"/>
        <end position="1403"/>
    </location>
</feature>
<feature type="compositionally biased region" description="Low complexity" evidence="1">
    <location>
        <begin position="2017"/>
        <end position="2032"/>
    </location>
</feature>